<dbReference type="STRING" id="32264.T1KBR8"/>
<dbReference type="Proteomes" id="UP000015104">
    <property type="component" value="Unassembled WGS sequence"/>
</dbReference>
<evidence type="ECO:0000313" key="7">
    <source>
        <dbReference type="EnsemblMetazoa" id="tetur08g05050.1"/>
    </source>
</evidence>
<dbReference type="GO" id="GO:0048487">
    <property type="term" value="F:beta-tubulin binding"/>
    <property type="evidence" value="ECO:0007669"/>
    <property type="project" value="InterPro"/>
</dbReference>
<evidence type="ECO:0000256" key="2">
    <source>
        <dbReference type="ARBA" id="ARBA00015003"/>
    </source>
</evidence>
<reference evidence="8" key="1">
    <citation type="submission" date="2011-08" db="EMBL/GenBank/DDBJ databases">
        <authorList>
            <person name="Rombauts S."/>
        </authorList>
    </citation>
    <scope>NUCLEOTIDE SEQUENCE</scope>
    <source>
        <strain evidence="8">London</strain>
    </source>
</reference>
<evidence type="ECO:0000259" key="6">
    <source>
        <dbReference type="Pfam" id="PF25767"/>
    </source>
</evidence>
<evidence type="ECO:0000256" key="1">
    <source>
        <dbReference type="ARBA" id="ARBA00006853"/>
    </source>
</evidence>
<dbReference type="GO" id="GO:0007021">
    <property type="term" value="P:tubulin complex assembly"/>
    <property type="evidence" value="ECO:0007669"/>
    <property type="project" value="InterPro"/>
</dbReference>
<dbReference type="AlphaFoldDB" id="T1KBR8"/>
<comment type="similarity">
    <text evidence="1">Belongs to the TBCD family.</text>
</comment>
<dbReference type="HOGENOM" id="CLU_003043_0_0_1"/>
<evidence type="ECO:0000256" key="3">
    <source>
        <dbReference type="ARBA" id="ARBA00023186"/>
    </source>
</evidence>
<name>T1KBR8_TETUR</name>
<reference evidence="7" key="2">
    <citation type="submission" date="2015-06" db="UniProtKB">
        <authorList>
            <consortium name="EnsemblMetazoa"/>
        </authorList>
    </citation>
    <scope>IDENTIFICATION</scope>
</reference>
<organism evidence="7 8">
    <name type="scientific">Tetranychus urticae</name>
    <name type="common">Two-spotted spider mite</name>
    <dbReference type="NCBI Taxonomy" id="32264"/>
    <lineage>
        <taxon>Eukaryota</taxon>
        <taxon>Metazoa</taxon>
        <taxon>Ecdysozoa</taxon>
        <taxon>Arthropoda</taxon>
        <taxon>Chelicerata</taxon>
        <taxon>Arachnida</taxon>
        <taxon>Acari</taxon>
        <taxon>Acariformes</taxon>
        <taxon>Trombidiformes</taxon>
        <taxon>Prostigmata</taxon>
        <taxon>Eleutherengona</taxon>
        <taxon>Raphignathae</taxon>
        <taxon>Tetranychoidea</taxon>
        <taxon>Tetranychidae</taxon>
        <taxon>Tetranychus</taxon>
    </lineage>
</organism>
<dbReference type="OMA" id="EPHEAWH"/>
<dbReference type="Pfam" id="PF12612">
    <property type="entry name" value="TFCD_C"/>
    <property type="match status" value="1"/>
</dbReference>
<protein>
    <recommendedName>
        <fullName evidence="2">Tubulin-specific chaperone D</fullName>
    </recommendedName>
</protein>
<dbReference type="GO" id="GO:0005096">
    <property type="term" value="F:GTPase activator activity"/>
    <property type="evidence" value="ECO:0007669"/>
    <property type="project" value="InterPro"/>
</dbReference>
<evidence type="ECO:0000256" key="4">
    <source>
        <dbReference type="SAM" id="MobiDB-lite"/>
    </source>
</evidence>
<dbReference type="SUPFAM" id="SSF48371">
    <property type="entry name" value="ARM repeat"/>
    <property type="match status" value="1"/>
</dbReference>
<dbReference type="EMBL" id="CAEY01001954">
    <property type="status" value="NOT_ANNOTATED_CDS"/>
    <property type="molecule type" value="Genomic_DNA"/>
</dbReference>
<evidence type="ECO:0000313" key="8">
    <source>
        <dbReference type="Proteomes" id="UP000015104"/>
    </source>
</evidence>
<dbReference type="InterPro" id="IPR016024">
    <property type="entry name" value="ARM-type_fold"/>
</dbReference>
<gene>
    <name evidence="7" type="primary">107362323</name>
</gene>
<dbReference type="OrthoDB" id="10253476at2759"/>
<sequence length="1162" mass="131810">MDSCEKACVLESFTEFEEVQALINECINLNSTVIDESTRLTVESLFETWVKIFDRYQEQPHLIDRHISSIISQLFAPIYKQAESKDDQSPSISYHTSCNFIYHVSKVRGFKNLIRHLPHSVTDLEIVIDLLSKESIDNLVTWRTRYVLLLWSSLLATLPFDFKKFDSSDDGRKPLMVRLYDLIKINLVAGDTPKVAAAVSCARFLTRPEISKIYLESHIDWCLNVIDEIFKDAISLNNGIGVLLSLAYIFKFGKREDISPFAPKILMKIREQNILSQSKNLLVKIMIKINQRAGLSLLRIKIASWRYQRGRRSILDSLKSNSSTNEPSKVSSDVKKSENDDDYDDNYQVPEEIEDVISVLLDGLRFNSYIVRWSAAKGIGRVTSRLPRSLAGEVVSSVCELLSPSENDGSWHGGCLALAELARRGLILPDQLSVVIPAIIKASVYEESRGNFSVGDTVRDAACYAFWAFARAYEADILRPYLNEITSALLIVAVFDREIRCRRAASAAYQETVGRLGSQNVPHGIEILTTVDNQAVGRTRRAFLELSMFVAQFNNYYEPLIIHLIYKKINHWDQEIRSLSAEALASLIHFAPLELIRHVIGTLLEKTLSKDLSTKHGSIISLAWVIHSMREMKIPCQDEILVGIQKISEEIKSSLGFKGIKGELFRSAICFLIEKISQTRLPLDKDFIKTCWIDILKDCIFHTNESIRAAAVSGFVALYDNYFPGDSKLEDIWMKHLIYNAYSNLEHVRCGILEALGSLPKSFISHDTIKMILKTILQSLSSISADESIWFSWKVASINCYTSLLIQMNNSDIESIRDLVEKIIHHTLNVAMEDYTTSSKGDVGEAVRIAAIISIKKIALHFHEISCEILTNEMINKIINQILIHCVSHHNEMRLAAGENFFEILYGLGKHFLLDDLINVLPTKEDLASVHFRDESNFPIWFAILPLTQYSYSLWKGLVMSTGGIPTSIVKLSLEALLNQLKSIKSKDEAKFKNVIDSFIDVYRDNLTVERMCLQLINTLNSLINSGILNDLEESKVSSLIDKTWEMARTTAIPKKKIATVQLMCACLRFKGLQKKCLNILCIFLCTKYPFVRTNAADELYTALLIYEDIFEDDGGKGDDQVDEETNQEKALRLLTETDWNKDRSILIPIRDKLKSILGLRL</sequence>
<proteinExistence type="inferred from homology"/>
<dbReference type="GO" id="GO:0016328">
    <property type="term" value="C:lateral plasma membrane"/>
    <property type="evidence" value="ECO:0007669"/>
    <property type="project" value="TreeGrafter"/>
</dbReference>
<dbReference type="EnsemblMetazoa" id="tetur08g05050.1">
    <property type="protein sequence ID" value="tetur08g05050.1"/>
    <property type="gene ID" value="tetur08g05050"/>
</dbReference>
<dbReference type="GO" id="GO:0000226">
    <property type="term" value="P:microtubule cytoskeleton organization"/>
    <property type="evidence" value="ECO:0007669"/>
    <property type="project" value="TreeGrafter"/>
</dbReference>
<feature type="domain" description="Tubulin-folding cofactor D ARM repeats" evidence="6">
    <location>
        <begin position="282"/>
        <end position="525"/>
    </location>
</feature>
<feature type="region of interest" description="Disordered" evidence="4">
    <location>
        <begin position="318"/>
        <end position="346"/>
    </location>
</feature>
<dbReference type="GO" id="GO:0034333">
    <property type="term" value="P:adherens junction assembly"/>
    <property type="evidence" value="ECO:0007669"/>
    <property type="project" value="TreeGrafter"/>
</dbReference>
<dbReference type="Pfam" id="PF23579">
    <property type="entry name" value="ARM_TBCD"/>
    <property type="match status" value="1"/>
</dbReference>
<dbReference type="Pfam" id="PF25767">
    <property type="entry name" value="ARM_TBCD_2nd"/>
    <property type="match status" value="1"/>
</dbReference>
<evidence type="ECO:0000259" key="5">
    <source>
        <dbReference type="Pfam" id="PF12612"/>
    </source>
</evidence>
<dbReference type="InterPro" id="IPR011989">
    <property type="entry name" value="ARM-like"/>
</dbReference>
<dbReference type="GO" id="GO:0007023">
    <property type="term" value="P:post-chaperonin tubulin folding pathway"/>
    <property type="evidence" value="ECO:0007669"/>
    <property type="project" value="InterPro"/>
</dbReference>
<feature type="compositionally biased region" description="Polar residues" evidence="4">
    <location>
        <begin position="318"/>
        <end position="331"/>
    </location>
</feature>
<keyword evidence="3" id="KW-0143">Chaperone</keyword>
<dbReference type="PANTHER" id="PTHR12658:SF0">
    <property type="entry name" value="TUBULIN-SPECIFIC CHAPERONE D"/>
    <property type="match status" value="1"/>
</dbReference>
<keyword evidence="8" id="KW-1185">Reference proteome</keyword>
<accession>T1KBR8</accession>
<dbReference type="PANTHER" id="PTHR12658">
    <property type="entry name" value="BETA-TUBULIN COFACTOR D"/>
    <property type="match status" value="1"/>
</dbReference>
<dbReference type="KEGG" id="tut:107362323"/>
<dbReference type="Gene3D" id="1.25.10.10">
    <property type="entry name" value="Leucine-rich Repeat Variant"/>
    <property type="match status" value="2"/>
</dbReference>
<dbReference type="InterPro" id="IPR058033">
    <property type="entry name" value="ARM_TBCD_2nd"/>
</dbReference>
<dbReference type="InterPro" id="IPR022577">
    <property type="entry name" value="TBCD_C"/>
</dbReference>
<dbReference type="GO" id="GO:0070830">
    <property type="term" value="P:bicellular tight junction assembly"/>
    <property type="evidence" value="ECO:0007669"/>
    <property type="project" value="TreeGrafter"/>
</dbReference>
<dbReference type="InterPro" id="IPR033162">
    <property type="entry name" value="TBCD"/>
</dbReference>
<dbReference type="eggNOG" id="KOG1943">
    <property type="taxonomic scope" value="Eukaryota"/>
</dbReference>
<feature type="domain" description="Tubulin-folding cofactor D C-terminal" evidence="5">
    <location>
        <begin position="892"/>
        <end position="1044"/>
    </location>
</feature>